<evidence type="ECO:0000313" key="15">
    <source>
        <dbReference type="EMBL" id="MST63138.1"/>
    </source>
</evidence>
<feature type="active site" description="S-methylcysteine intermediate" evidence="13">
    <location>
        <position position="335"/>
    </location>
</feature>
<dbReference type="InterPro" id="IPR006638">
    <property type="entry name" value="Elp3/MiaA/NifB-like_rSAM"/>
</dbReference>
<comment type="catalytic activity">
    <reaction evidence="13">
        <text>adenosine(2503) in 23S rRNA + 2 reduced [2Fe-2S]-[ferredoxin] + 2 S-adenosyl-L-methionine = 2-methyladenosine(2503) in 23S rRNA + 5'-deoxyadenosine + L-methionine + 2 oxidized [2Fe-2S]-[ferredoxin] + S-adenosyl-L-homocysteine</text>
        <dbReference type="Rhea" id="RHEA:42916"/>
        <dbReference type="Rhea" id="RHEA-COMP:10000"/>
        <dbReference type="Rhea" id="RHEA-COMP:10001"/>
        <dbReference type="Rhea" id="RHEA-COMP:10152"/>
        <dbReference type="Rhea" id="RHEA-COMP:10282"/>
        <dbReference type="ChEBI" id="CHEBI:17319"/>
        <dbReference type="ChEBI" id="CHEBI:33737"/>
        <dbReference type="ChEBI" id="CHEBI:33738"/>
        <dbReference type="ChEBI" id="CHEBI:57844"/>
        <dbReference type="ChEBI" id="CHEBI:57856"/>
        <dbReference type="ChEBI" id="CHEBI:59789"/>
        <dbReference type="ChEBI" id="CHEBI:74411"/>
        <dbReference type="ChEBI" id="CHEBI:74497"/>
        <dbReference type="EC" id="2.1.1.192"/>
    </reaction>
</comment>
<keyword evidence="12 13" id="KW-1015">Disulfide bond</keyword>
<dbReference type="HAMAP" id="MF_01849">
    <property type="entry name" value="RNA_methyltr_RlmN"/>
    <property type="match status" value="1"/>
</dbReference>
<dbReference type="PANTHER" id="PTHR30544:SF5">
    <property type="entry name" value="RADICAL SAM CORE DOMAIN-CONTAINING PROTEIN"/>
    <property type="match status" value="1"/>
</dbReference>
<dbReference type="Proteomes" id="UP000440713">
    <property type="component" value="Unassembled WGS sequence"/>
</dbReference>
<evidence type="ECO:0000256" key="9">
    <source>
        <dbReference type="ARBA" id="ARBA00022723"/>
    </source>
</evidence>
<sequence length="349" mass="39894">MYDEKVVLKNLTENEMKEFLVSIGEKKFRGGQIFSWVYRGIKDFDEMNNIPKSLRAKLSESSIIGNIDVELRLESKVDNTKKYLFLLNDGSIIETVAMIYDSRVTVCVSNQVGCRMGCRFCASTIDGLYRNLEPWEILDQVLKVQEDLGMRVSNVVMMGSGEPLDNYENSVQFLKLVNEENGLNIGYRHITLSTCGVVDKIYDLADLQLPINLAISFHSPFDEERKKIMPVANKFSIRDILKSCRYFIEKTGRRITFEYSLIKGVNDSENEASEIVKLLRGMLCHVNLIPINPVDERDFEKPSKEYINKFKDYLDKNNIPVTIRNSMGADISGACGQLRRKFKNTDGTV</sequence>
<dbReference type="SFLD" id="SFLDG01062">
    <property type="entry name" value="methyltransferase_(Class_A)"/>
    <property type="match status" value="1"/>
</dbReference>
<dbReference type="InterPro" id="IPR013785">
    <property type="entry name" value="Aldolase_TIM"/>
</dbReference>
<dbReference type="GO" id="GO:0030488">
    <property type="term" value="P:tRNA methylation"/>
    <property type="evidence" value="ECO:0007669"/>
    <property type="project" value="UniProtKB-UniRule"/>
</dbReference>
<keyword evidence="11 13" id="KW-0411">Iron-sulfur</keyword>
<dbReference type="GO" id="GO:0051539">
    <property type="term" value="F:4 iron, 4 sulfur cluster binding"/>
    <property type="evidence" value="ECO:0007669"/>
    <property type="project" value="UniProtKB-UniRule"/>
</dbReference>
<dbReference type="GO" id="GO:0019843">
    <property type="term" value="F:rRNA binding"/>
    <property type="evidence" value="ECO:0007669"/>
    <property type="project" value="UniProtKB-UniRule"/>
</dbReference>
<comment type="caution">
    <text evidence="15">The sequence shown here is derived from an EMBL/GenBank/DDBJ whole genome shotgun (WGS) entry which is preliminary data.</text>
</comment>
<dbReference type="EC" id="2.1.1.192" evidence="13"/>
<dbReference type="PIRSF" id="PIRSF006004">
    <property type="entry name" value="CHP00048"/>
    <property type="match status" value="1"/>
</dbReference>
<keyword evidence="3 13" id="KW-0963">Cytoplasm</keyword>
<keyword evidence="7 13" id="KW-0949">S-adenosyl-L-methionine</keyword>
<keyword evidence="6 13" id="KW-0808">Transferase</keyword>
<comment type="caution">
    <text evidence="13">Lacks conserved residue(s) required for the propagation of feature annotation.</text>
</comment>
<comment type="catalytic activity">
    <reaction evidence="13">
        <text>adenosine(37) in tRNA + 2 reduced [2Fe-2S]-[ferredoxin] + 2 S-adenosyl-L-methionine = 2-methyladenosine(37) in tRNA + 5'-deoxyadenosine + L-methionine + 2 oxidized [2Fe-2S]-[ferredoxin] + S-adenosyl-L-homocysteine</text>
        <dbReference type="Rhea" id="RHEA:43332"/>
        <dbReference type="Rhea" id="RHEA-COMP:10000"/>
        <dbReference type="Rhea" id="RHEA-COMP:10001"/>
        <dbReference type="Rhea" id="RHEA-COMP:10162"/>
        <dbReference type="Rhea" id="RHEA-COMP:10485"/>
        <dbReference type="ChEBI" id="CHEBI:17319"/>
        <dbReference type="ChEBI" id="CHEBI:33737"/>
        <dbReference type="ChEBI" id="CHEBI:33738"/>
        <dbReference type="ChEBI" id="CHEBI:57844"/>
        <dbReference type="ChEBI" id="CHEBI:57856"/>
        <dbReference type="ChEBI" id="CHEBI:59789"/>
        <dbReference type="ChEBI" id="CHEBI:74411"/>
        <dbReference type="ChEBI" id="CHEBI:74497"/>
        <dbReference type="EC" id="2.1.1.192"/>
    </reaction>
</comment>
<feature type="binding site" evidence="13">
    <location>
        <begin position="216"/>
        <end position="218"/>
    </location>
    <ligand>
        <name>S-adenosyl-L-methionine</name>
        <dbReference type="ChEBI" id="CHEBI:59789"/>
    </ligand>
</feature>
<accession>A0A6N7X2A9</accession>
<keyword evidence="2 13" id="KW-0004">4Fe-4S</keyword>
<dbReference type="SUPFAM" id="SSF102114">
    <property type="entry name" value="Radical SAM enzymes"/>
    <property type="match status" value="1"/>
</dbReference>
<evidence type="ECO:0000256" key="6">
    <source>
        <dbReference type="ARBA" id="ARBA00022679"/>
    </source>
</evidence>
<proteinExistence type="inferred from homology"/>
<dbReference type="PANTHER" id="PTHR30544">
    <property type="entry name" value="23S RRNA METHYLTRANSFERASE"/>
    <property type="match status" value="1"/>
</dbReference>
<feature type="domain" description="Radical SAM core" evidence="14">
    <location>
        <begin position="100"/>
        <end position="330"/>
    </location>
</feature>
<dbReference type="SFLD" id="SFLDS00029">
    <property type="entry name" value="Radical_SAM"/>
    <property type="match status" value="1"/>
</dbReference>
<dbReference type="GO" id="GO:0046872">
    <property type="term" value="F:metal ion binding"/>
    <property type="evidence" value="ECO:0007669"/>
    <property type="project" value="UniProtKB-KW"/>
</dbReference>
<feature type="binding site" evidence="13">
    <location>
        <position position="121"/>
    </location>
    <ligand>
        <name>[4Fe-4S] cluster</name>
        <dbReference type="ChEBI" id="CHEBI:49883"/>
        <note>4Fe-4S-S-AdoMet</note>
    </ligand>
</feature>
<dbReference type="RefSeq" id="WP_154538612.1">
    <property type="nucleotide sequence ID" value="NZ_JAXFFP010000004.1"/>
</dbReference>
<feature type="binding site" evidence="13">
    <location>
        <begin position="161"/>
        <end position="162"/>
    </location>
    <ligand>
        <name>S-adenosyl-L-methionine</name>
        <dbReference type="ChEBI" id="CHEBI:59789"/>
    </ligand>
</feature>
<organism evidence="15 16">
    <name type="scientific">Peptostreptococcus porci</name>
    <dbReference type="NCBI Taxonomy" id="2652282"/>
    <lineage>
        <taxon>Bacteria</taxon>
        <taxon>Bacillati</taxon>
        <taxon>Bacillota</taxon>
        <taxon>Clostridia</taxon>
        <taxon>Peptostreptococcales</taxon>
        <taxon>Peptostreptococcaceae</taxon>
        <taxon>Peptostreptococcus</taxon>
    </lineage>
</organism>
<evidence type="ECO:0000256" key="11">
    <source>
        <dbReference type="ARBA" id="ARBA00023014"/>
    </source>
</evidence>
<dbReference type="Pfam" id="PF21016">
    <property type="entry name" value="RlmN_N"/>
    <property type="match status" value="1"/>
</dbReference>
<dbReference type="SFLD" id="SFLDF00275">
    <property type="entry name" value="adenosine_C2_methyltransferase"/>
    <property type="match status" value="1"/>
</dbReference>
<feature type="binding site" evidence="13">
    <location>
        <position position="118"/>
    </location>
    <ligand>
        <name>[4Fe-4S] cluster</name>
        <dbReference type="ChEBI" id="CHEBI:49883"/>
        <note>4Fe-4S-S-AdoMet</note>
    </ligand>
</feature>
<dbReference type="AlphaFoldDB" id="A0A6N7X2A9"/>
<keyword evidence="9 13" id="KW-0479">Metal-binding</keyword>
<dbReference type="NCBIfam" id="TIGR00048">
    <property type="entry name" value="rRNA_mod_RlmN"/>
    <property type="match status" value="1"/>
</dbReference>
<dbReference type="GO" id="GO:0000049">
    <property type="term" value="F:tRNA binding"/>
    <property type="evidence" value="ECO:0007669"/>
    <property type="project" value="UniProtKB-UniRule"/>
</dbReference>
<evidence type="ECO:0000256" key="3">
    <source>
        <dbReference type="ARBA" id="ARBA00022490"/>
    </source>
</evidence>
<evidence type="ECO:0000256" key="12">
    <source>
        <dbReference type="ARBA" id="ARBA00023157"/>
    </source>
</evidence>
<evidence type="ECO:0000256" key="8">
    <source>
        <dbReference type="ARBA" id="ARBA00022694"/>
    </source>
</evidence>
<dbReference type="InterPro" id="IPR007197">
    <property type="entry name" value="rSAM"/>
</dbReference>
<dbReference type="Gene3D" id="3.20.20.70">
    <property type="entry name" value="Aldolase class I"/>
    <property type="match status" value="1"/>
</dbReference>
<keyword evidence="5 13" id="KW-0489">Methyltransferase</keyword>
<evidence type="ECO:0000259" key="14">
    <source>
        <dbReference type="PROSITE" id="PS51918"/>
    </source>
</evidence>
<dbReference type="InterPro" id="IPR058240">
    <property type="entry name" value="rSAM_sf"/>
</dbReference>
<evidence type="ECO:0000313" key="16">
    <source>
        <dbReference type="Proteomes" id="UP000440713"/>
    </source>
</evidence>
<keyword evidence="8 13" id="KW-0819">tRNA processing</keyword>
<reference evidence="15 16" key="1">
    <citation type="submission" date="2019-08" db="EMBL/GenBank/DDBJ databases">
        <title>In-depth cultivation of the pig gut microbiome towards novel bacterial diversity and tailored functional studies.</title>
        <authorList>
            <person name="Wylensek D."/>
            <person name="Hitch T.C.A."/>
            <person name="Clavel T."/>
        </authorList>
    </citation>
    <scope>NUCLEOTIDE SEQUENCE [LARGE SCALE GENOMIC DNA]</scope>
    <source>
        <strain evidence="15 16">WCA-SAB-591-4A-A</strain>
    </source>
</reference>
<evidence type="ECO:0000256" key="4">
    <source>
        <dbReference type="ARBA" id="ARBA00022552"/>
    </source>
</evidence>
<feature type="binding site" evidence="13">
    <location>
        <position position="292"/>
    </location>
    <ligand>
        <name>S-adenosyl-L-methionine</name>
        <dbReference type="ChEBI" id="CHEBI:59789"/>
    </ligand>
</feature>
<dbReference type="FunFam" id="3.20.20.70:FF:000014">
    <property type="entry name" value="Probable dual-specificity RNA methyltransferase RlmN"/>
    <property type="match status" value="1"/>
</dbReference>
<dbReference type="SMART" id="SM00729">
    <property type="entry name" value="Elp3"/>
    <property type="match status" value="1"/>
</dbReference>
<dbReference type="InterPro" id="IPR040072">
    <property type="entry name" value="Methyltransferase_A"/>
</dbReference>
<evidence type="ECO:0000256" key="13">
    <source>
        <dbReference type="HAMAP-Rule" id="MF_01849"/>
    </source>
</evidence>
<feature type="active site" description="Proton acceptor" evidence="13">
    <location>
        <position position="94"/>
    </location>
</feature>
<evidence type="ECO:0000256" key="7">
    <source>
        <dbReference type="ARBA" id="ARBA00022691"/>
    </source>
</evidence>
<dbReference type="GO" id="GO:0070040">
    <property type="term" value="F:rRNA (adenine(2503)-C2-)-methyltransferase activity"/>
    <property type="evidence" value="ECO:0007669"/>
    <property type="project" value="UniProtKB-UniRule"/>
</dbReference>
<dbReference type="InterPro" id="IPR048641">
    <property type="entry name" value="RlmN_N"/>
</dbReference>
<dbReference type="CDD" id="cd01335">
    <property type="entry name" value="Radical_SAM"/>
    <property type="match status" value="1"/>
</dbReference>
<keyword evidence="4 13" id="KW-0698">rRNA processing</keyword>
<comment type="miscellaneous">
    <text evidence="13">Reaction proceeds by a ping-pong mechanism involving intermediate methylation of a conserved cysteine residue.</text>
</comment>
<gene>
    <name evidence="13 15" type="primary">rlmN</name>
    <name evidence="15" type="ORF">FYJ71_09345</name>
</gene>
<evidence type="ECO:0000256" key="10">
    <source>
        <dbReference type="ARBA" id="ARBA00023004"/>
    </source>
</evidence>
<evidence type="ECO:0000256" key="5">
    <source>
        <dbReference type="ARBA" id="ARBA00022603"/>
    </source>
</evidence>
<dbReference type="GO" id="GO:0002935">
    <property type="term" value="F:tRNA (adenine(37)-C2)-methyltransferase activity"/>
    <property type="evidence" value="ECO:0007669"/>
    <property type="project" value="UniProtKB-UniRule"/>
</dbReference>
<keyword evidence="10 13" id="KW-0408">Iron</keyword>
<comment type="function">
    <text evidence="13">Specifically methylates position 2 of adenine 2503 in 23S rRNA and position 2 of adenine 37 in tRNAs.</text>
</comment>
<feature type="binding site" evidence="13">
    <location>
        <position position="193"/>
    </location>
    <ligand>
        <name>S-adenosyl-L-methionine</name>
        <dbReference type="ChEBI" id="CHEBI:59789"/>
    </ligand>
</feature>
<dbReference type="PROSITE" id="PS51918">
    <property type="entry name" value="RADICAL_SAM"/>
    <property type="match status" value="1"/>
</dbReference>
<name>A0A6N7X2A9_9FIRM</name>
<dbReference type="EMBL" id="VUNE01000005">
    <property type="protein sequence ID" value="MST63138.1"/>
    <property type="molecule type" value="Genomic_DNA"/>
</dbReference>
<evidence type="ECO:0000256" key="2">
    <source>
        <dbReference type="ARBA" id="ARBA00022485"/>
    </source>
</evidence>
<dbReference type="InterPro" id="IPR027492">
    <property type="entry name" value="RNA_MTrfase_RlmN"/>
</dbReference>
<feature type="binding site" evidence="13">
    <location>
        <position position="114"/>
    </location>
    <ligand>
        <name>[4Fe-4S] cluster</name>
        <dbReference type="ChEBI" id="CHEBI:49883"/>
        <note>4Fe-4S-S-AdoMet</note>
    </ligand>
</feature>
<dbReference type="Gene3D" id="1.10.150.530">
    <property type="match status" value="1"/>
</dbReference>
<dbReference type="InterPro" id="IPR004383">
    <property type="entry name" value="rRNA_lsu_MTrfase_RlmN/Cfr"/>
</dbReference>
<dbReference type="GO" id="GO:0070475">
    <property type="term" value="P:rRNA base methylation"/>
    <property type="evidence" value="ECO:0007669"/>
    <property type="project" value="UniProtKB-UniRule"/>
</dbReference>
<keyword evidence="16" id="KW-1185">Reference proteome</keyword>
<protein>
    <recommendedName>
        <fullName evidence="13">Probable dual-specificity RNA methyltransferase RlmN</fullName>
        <ecNumber evidence="13">2.1.1.192</ecNumber>
    </recommendedName>
    <alternativeName>
        <fullName evidence="13">23S rRNA (adenine(2503)-C(2))-methyltransferase</fullName>
    </alternativeName>
    <alternativeName>
        <fullName evidence="13">23S rRNA m2A2503 methyltransferase</fullName>
    </alternativeName>
    <alternativeName>
        <fullName evidence="13">Ribosomal RNA large subunit methyltransferase N</fullName>
    </alternativeName>
    <alternativeName>
        <fullName evidence="13">tRNA (adenine(37)-C(2))-methyltransferase</fullName>
    </alternativeName>
    <alternativeName>
        <fullName evidence="13">tRNA m2A37 methyltransferase</fullName>
    </alternativeName>
</protein>
<comment type="cofactor">
    <cofactor evidence="13">
        <name>[4Fe-4S] cluster</name>
        <dbReference type="ChEBI" id="CHEBI:49883"/>
    </cofactor>
    <text evidence="13">Binds 1 [4Fe-4S] cluster. The cluster is coordinated with 3 cysteines and an exchangeable S-adenosyl-L-methionine.</text>
</comment>
<comment type="similarity">
    <text evidence="13">Belongs to the radical SAM superfamily. RlmN family.</text>
</comment>
<comment type="subcellular location">
    <subcellularLocation>
        <location evidence="1 13">Cytoplasm</location>
    </subcellularLocation>
</comment>
<dbReference type="GO" id="GO:0005737">
    <property type="term" value="C:cytoplasm"/>
    <property type="evidence" value="ECO:0007669"/>
    <property type="project" value="UniProtKB-SubCell"/>
</dbReference>
<dbReference type="Pfam" id="PF04055">
    <property type="entry name" value="Radical_SAM"/>
    <property type="match status" value="1"/>
</dbReference>
<evidence type="ECO:0000256" key="1">
    <source>
        <dbReference type="ARBA" id="ARBA00004496"/>
    </source>
</evidence>